<organism evidence="2 3">
    <name type="scientific">Levilactobacillus brevis</name>
    <name type="common">Lactobacillus brevis</name>
    <dbReference type="NCBI Taxonomy" id="1580"/>
    <lineage>
        <taxon>Bacteria</taxon>
        <taxon>Bacillati</taxon>
        <taxon>Bacillota</taxon>
        <taxon>Bacilli</taxon>
        <taxon>Lactobacillales</taxon>
        <taxon>Lactobacillaceae</taxon>
        <taxon>Levilactobacillus</taxon>
    </lineage>
</organism>
<feature type="domain" description="Glycosyltransferase 2-like" evidence="1">
    <location>
        <begin position="6"/>
        <end position="174"/>
    </location>
</feature>
<evidence type="ECO:0000313" key="3">
    <source>
        <dbReference type="Proteomes" id="UP001164768"/>
    </source>
</evidence>
<dbReference type="AlphaFoldDB" id="A0AB38X8D3"/>
<evidence type="ECO:0000313" key="2">
    <source>
        <dbReference type="EMBL" id="WAD02984.1"/>
    </source>
</evidence>
<dbReference type="PANTHER" id="PTHR22916">
    <property type="entry name" value="GLYCOSYLTRANSFERASE"/>
    <property type="match status" value="1"/>
</dbReference>
<dbReference type="InterPro" id="IPR029044">
    <property type="entry name" value="Nucleotide-diphossugar_trans"/>
</dbReference>
<proteinExistence type="predicted"/>
<dbReference type="CDD" id="cd00761">
    <property type="entry name" value="Glyco_tranf_GTA_type"/>
    <property type="match status" value="1"/>
</dbReference>
<dbReference type="RefSeq" id="WP_267668775.1">
    <property type="nucleotide sequence ID" value="NZ_CP113119.1"/>
</dbReference>
<accession>A0AB38X8D3</accession>
<sequence length="303" mass="34879">MEKLVSIVIPTYGRSKTIQRALDSVKGQTYTNIEVIVVNDNAPTTENAEIVKETIKNYGDVKNGIRLINNPQNVGGAEARNIGLRNSNGTYVAFLDDDDEILPNKIEQQVKFLEENPNVSLVYCYSKTVFDDSNNNDVVYDKNNYRGNCLREFLLDGTIAATTQWLCRKDSLNSIGGFDNVPSKQDSTLILKLLEAGMNIDVVPEVLSIYHVQSSNSISTSEKSKLGLALFRDRCRKHYNILTEKEVRNVEYKFAEQLYLKNYNDKKKRTENFQEMKKNRYCYAYYRALYYYLFFLKHGRKNA</sequence>
<dbReference type="GO" id="GO:0016758">
    <property type="term" value="F:hexosyltransferase activity"/>
    <property type="evidence" value="ECO:0007669"/>
    <property type="project" value="UniProtKB-ARBA"/>
</dbReference>
<keyword evidence="2" id="KW-0614">Plasmid</keyword>
<geneLocation type="plasmid" evidence="2 3">
    <name>pBRV691</name>
</geneLocation>
<dbReference type="Gene3D" id="3.90.550.10">
    <property type="entry name" value="Spore Coat Polysaccharide Biosynthesis Protein SpsA, Chain A"/>
    <property type="match status" value="1"/>
</dbReference>
<reference evidence="2" key="1">
    <citation type="submission" date="2022-11" db="EMBL/GenBank/DDBJ databases">
        <title>Whole genome sequence of Levilactobacillus brevis SMB091.</title>
        <authorList>
            <person name="Kim J.-M."/>
            <person name="Kim O.-C."/>
            <person name="Choi Y.H."/>
            <person name="Han N.S."/>
            <person name="Hurh B."/>
        </authorList>
    </citation>
    <scope>NUCLEOTIDE SEQUENCE</scope>
    <source>
        <strain evidence="2">SMB091</strain>
        <plasmid evidence="2">pBRV691</plasmid>
    </source>
</reference>
<gene>
    <name evidence="2" type="ORF">ORR04_12425</name>
</gene>
<protein>
    <submittedName>
        <fullName evidence="2">Glycosyltransferase family A protein</fullName>
    </submittedName>
</protein>
<name>A0AB38X8D3_LEVBR</name>
<evidence type="ECO:0000259" key="1">
    <source>
        <dbReference type="Pfam" id="PF00535"/>
    </source>
</evidence>
<dbReference type="Proteomes" id="UP001164768">
    <property type="component" value="Plasmid pBRV691"/>
</dbReference>
<dbReference type="PANTHER" id="PTHR22916:SF3">
    <property type="entry name" value="UDP-GLCNAC:BETAGAL BETA-1,3-N-ACETYLGLUCOSAMINYLTRANSFERASE-LIKE PROTEIN 1"/>
    <property type="match status" value="1"/>
</dbReference>
<dbReference type="Pfam" id="PF00535">
    <property type="entry name" value="Glycos_transf_2"/>
    <property type="match status" value="1"/>
</dbReference>
<dbReference type="EMBL" id="CP113119">
    <property type="protein sequence ID" value="WAD02984.1"/>
    <property type="molecule type" value="Genomic_DNA"/>
</dbReference>
<dbReference type="SUPFAM" id="SSF53448">
    <property type="entry name" value="Nucleotide-diphospho-sugar transferases"/>
    <property type="match status" value="1"/>
</dbReference>
<dbReference type="InterPro" id="IPR001173">
    <property type="entry name" value="Glyco_trans_2-like"/>
</dbReference>